<feature type="region of interest" description="Disordered" evidence="1">
    <location>
        <begin position="185"/>
        <end position="210"/>
    </location>
</feature>
<reference evidence="3 4" key="1">
    <citation type="submission" date="2015-08" db="EMBL/GenBank/DDBJ databases">
        <title>Next Generation Sequencing and Analysis of the Genome of Puccinia sorghi L Schw, the Causal Agent of Maize Common Rust.</title>
        <authorList>
            <person name="Rochi L."/>
            <person name="Burguener G."/>
            <person name="Darino M."/>
            <person name="Turjanski A."/>
            <person name="Kreff E."/>
            <person name="Dieguez M.J."/>
            <person name="Sacco F."/>
        </authorList>
    </citation>
    <scope>NUCLEOTIDE SEQUENCE [LARGE SCALE GENOMIC DNA]</scope>
    <source>
        <strain evidence="3 4">RO10H11247</strain>
    </source>
</reference>
<keyword evidence="2" id="KW-0472">Membrane</keyword>
<organism evidence="3 4">
    <name type="scientific">Puccinia sorghi</name>
    <dbReference type="NCBI Taxonomy" id="27349"/>
    <lineage>
        <taxon>Eukaryota</taxon>
        <taxon>Fungi</taxon>
        <taxon>Dikarya</taxon>
        <taxon>Basidiomycota</taxon>
        <taxon>Pucciniomycotina</taxon>
        <taxon>Pucciniomycetes</taxon>
        <taxon>Pucciniales</taxon>
        <taxon>Pucciniaceae</taxon>
        <taxon>Puccinia</taxon>
    </lineage>
</organism>
<evidence type="ECO:0000256" key="2">
    <source>
        <dbReference type="SAM" id="Phobius"/>
    </source>
</evidence>
<dbReference type="AlphaFoldDB" id="A0A0L6VIL6"/>
<evidence type="ECO:0000256" key="1">
    <source>
        <dbReference type="SAM" id="MobiDB-lite"/>
    </source>
</evidence>
<dbReference type="VEuPathDB" id="FungiDB:VP01_1536g2"/>
<dbReference type="EMBL" id="LAVV01005964">
    <property type="protein sequence ID" value="KNZ60559.1"/>
    <property type="molecule type" value="Genomic_DNA"/>
</dbReference>
<name>A0A0L6VIL6_9BASI</name>
<gene>
    <name evidence="3" type="ORF">VP01_1536g2</name>
</gene>
<comment type="caution">
    <text evidence="3">The sequence shown here is derived from an EMBL/GenBank/DDBJ whole genome shotgun (WGS) entry which is preliminary data.</text>
</comment>
<dbReference type="OrthoDB" id="3265515at2759"/>
<keyword evidence="4" id="KW-1185">Reference proteome</keyword>
<keyword evidence="2" id="KW-1133">Transmembrane helix</keyword>
<evidence type="ECO:0000313" key="3">
    <source>
        <dbReference type="EMBL" id="KNZ60559.1"/>
    </source>
</evidence>
<dbReference type="Proteomes" id="UP000037035">
    <property type="component" value="Unassembled WGS sequence"/>
</dbReference>
<feature type="transmembrane region" description="Helical" evidence="2">
    <location>
        <begin position="237"/>
        <end position="255"/>
    </location>
</feature>
<keyword evidence="2" id="KW-0812">Transmembrane</keyword>
<sequence>MNWPTNWVCPNYLNMDMGKEEAVKSTQQLVLYLHPSRGSAIFPDLDLTLSTAIGIDPFISNHKCKADHLAKHSSSWTTKESSSGSWTPRLKKQGSTFPWRFATEPLENIASERNGHPDTRLRANANKLTSSLKKQIIPQDKKTQHQHISDLPIYTAVINQMTSGHSPLNLHLFKAKRRLDLGCPHVPGKRNPSSARQPRRRSNSVGITHTCPSKIQKPLLGDGLPHGAGPLSVSFEILMFFFHALSPFVSCWFWFKHPPLCLLLFFFSLILRFYICIIAHYEYDNLNLYTKTIHATIRKQLKEEGKTKENKETKIIKDWGERIDKNWKWCGVPFLLQCQKRIAQVLRKLSYCTSIILKGEEVIILQEEEVHIKRVIYIITRGGRYHYVLGKDGMLIRPHSNICRCIQGCTAFIALCMECLVEMQRLHSNISSCMQGCTAFIASCMECLVEACGQYRNICRGMHGCTAFIALCMECLGGKMWTEQQYMQVLAGVAQPLFNYTWKNLDCVLGDMATNHLRLYSVYTATDSDRLGIVVVQASTKLGAINPKKLSQLAYYYSGISISISLECYPFT</sequence>
<protein>
    <submittedName>
        <fullName evidence="3">Uncharacterized protein</fullName>
    </submittedName>
</protein>
<proteinExistence type="predicted"/>
<accession>A0A0L6VIL6</accession>
<evidence type="ECO:0000313" key="4">
    <source>
        <dbReference type="Proteomes" id="UP000037035"/>
    </source>
</evidence>
<feature type="transmembrane region" description="Helical" evidence="2">
    <location>
        <begin position="262"/>
        <end position="281"/>
    </location>
</feature>